<name>A0A196SBP7_BLAHN</name>
<comment type="caution">
    <text evidence="4">The sequence shown here is derived from an EMBL/GenBank/DDBJ whole genome shotgun (WGS) entry which is preliminary data.</text>
</comment>
<accession>A0A196SBP7</accession>
<dbReference type="InterPro" id="IPR052636">
    <property type="entry name" value="UDP-D-xylose:L-fucose_XylT"/>
</dbReference>
<proteinExistence type="inferred from homology"/>
<organism evidence="4 5">
    <name type="scientific">Blastocystis sp. subtype 1 (strain ATCC 50177 / NandII)</name>
    <dbReference type="NCBI Taxonomy" id="478820"/>
    <lineage>
        <taxon>Eukaryota</taxon>
        <taxon>Sar</taxon>
        <taxon>Stramenopiles</taxon>
        <taxon>Bigyra</taxon>
        <taxon>Opalozoa</taxon>
        <taxon>Opalinata</taxon>
        <taxon>Blastocystidae</taxon>
        <taxon>Blastocystis</taxon>
    </lineage>
</organism>
<evidence type="ECO:0000259" key="2">
    <source>
        <dbReference type="Pfam" id="PF03407"/>
    </source>
</evidence>
<sequence>MCLPFRNSTKHCKEDQDSFFFSKDALDLLLGWDNQFVIGRSRIDNLLMGVCANKLSNCSLLDSSFVTNNIHFKHSTHRKRKHRLSKEDTLWNDIQFSRHSIVRGRLCDATTRRVLRENGGYTLAKTEDRFSHVPLYVFLSQHAVNNTLLMMIVDSGYIDLWRNSYYSGHLADYPNLIVFCLDQQSYAALNKKVPVFLVNVTQPQANMTAFANQQSPLFKQKMRNKLSLLLQVLTFGFNVLYIDSDVILLKDPFPYLQSFPEFDLLAQRDDNICSGFMYFVSNPRSIAMMTRAYQIVQKPNMRDQIAVNNAVEEKKTSYALLPMNLFPSGGKFFSRYQFFWDRTDDTFFIFHNNYVRGKFGKELRFKEMQLYALDVNHEYSGVRPYLTVERIDTQHVARELAKLARIANALNRTLVLPPLPCKKKKKLRWCNLCTFDKFVCFSREVQKFANPVKESVFFTNPRVPPAIVRENEKNPIYSFDANCKSNVVYASDFPAHKNNHNVINCVPCRKKKEACIIEEGLKTKSLVFKVLSID</sequence>
<dbReference type="InterPro" id="IPR005069">
    <property type="entry name" value="Nucl-diP-sugar_transferase"/>
</dbReference>
<dbReference type="GO" id="GO:0016757">
    <property type="term" value="F:glycosyltransferase activity"/>
    <property type="evidence" value="ECO:0007669"/>
    <property type="project" value="TreeGrafter"/>
</dbReference>
<dbReference type="EMBL" id="LXWW01000374">
    <property type="protein sequence ID" value="OAO13537.1"/>
    <property type="molecule type" value="Genomic_DNA"/>
</dbReference>
<dbReference type="GO" id="GO:0005794">
    <property type="term" value="C:Golgi apparatus"/>
    <property type="evidence" value="ECO:0007669"/>
    <property type="project" value="TreeGrafter"/>
</dbReference>
<keyword evidence="5" id="KW-1185">Reference proteome</keyword>
<evidence type="ECO:0000313" key="4">
    <source>
        <dbReference type="EMBL" id="OAO13537.1"/>
    </source>
</evidence>
<feature type="domain" description="Nucleotide-diphospho-sugar transferase" evidence="2">
    <location>
        <begin position="174"/>
        <end position="364"/>
    </location>
</feature>
<protein>
    <submittedName>
        <fullName evidence="3">Nucleolar and coiled-body phosphoprotein</fullName>
    </submittedName>
    <submittedName>
        <fullName evidence="4">Rhamnogalacturonan II specific xylosyltransferase</fullName>
    </submittedName>
</protein>
<dbReference type="InterPro" id="IPR029044">
    <property type="entry name" value="Nucleotide-diphossugar_trans"/>
</dbReference>
<comment type="similarity">
    <text evidence="1">Belongs to the glycosyltransferase 77 family.</text>
</comment>
<evidence type="ECO:0000256" key="1">
    <source>
        <dbReference type="ARBA" id="ARBA00007033"/>
    </source>
</evidence>
<dbReference type="AlphaFoldDB" id="A0A196SBP7"/>
<evidence type="ECO:0000313" key="3">
    <source>
        <dbReference type="EMBL" id="OAO12412.1"/>
    </source>
</evidence>
<evidence type="ECO:0000313" key="5">
    <source>
        <dbReference type="Proteomes" id="UP000078348"/>
    </source>
</evidence>
<gene>
    <name evidence="4" type="ORF">AV274_4804</name>
    <name evidence="3" type="ORF">AV274_5879</name>
</gene>
<reference evidence="4 5" key="1">
    <citation type="submission" date="2016-05" db="EMBL/GenBank/DDBJ databases">
        <title>Nuclear genome of Blastocystis sp. subtype 1 NandII.</title>
        <authorList>
            <person name="Gentekaki E."/>
            <person name="Curtis B."/>
            <person name="Stairs C."/>
            <person name="Eme L."/>
            <person name="Herman E."/>
            <person name="Klimes V."/>
            <person name="Arias M.C."/>
            <person name="Elias M."/>
            <person name="Hilliou F."/>
            <person name="Klute M."/>
            <person name="Malik S.-B."/>
            <person name="Pightling A."/>
            <person name="Rachubinski R."/>
            <person name="Salas D."/>
            <person name="Schlacht A."/>
            <person name="Suga H."/>
            <person name="Archibald J."/>
            <person name="Ball S.G."/>
            <person name="Clark G."/>
            <person name="Dacks J."/>
            <person name="Van Der Giezen M."/>
            <person name="Tsaousis A."/>
            <person name="Roger A."/>
        </authorList>
    </citation>
    <scope>NUCLEOTIDE SEQUENCE [LARGE SCALE GENOMIC DNA]</scope>
    <source>
        <strain evidence="5">ATCC 50177 / NandII</strain>
        <strain evidence="4">NandII</strain>
    </source>
</reference>
<dbReference type="EMBL" id="LXWW01000544">
    <property type="protein sequence ID" value="OAO12412.1"/>
    <property type="molecule type" value="Genomic_DNA"/>
</dbReference>
<dbReference type="PANTHER" id="PTHR47032">
    <property type="entry name" value="UDP-D-XYLOSE:L-FUCOSE ALPHA-1,3-D-XYLOSYLTRANSFERASE-RELATED"/>
    <property type="match status" value="1"/>
</dbReference>
<dbReference type="OrthoDB" id="197884at2759"/>
<dbReference type="Pfam" id="PF03407">
    <property type="entry name" value="Nucleotid_trans"/>
    <property type="match status" value="1"/>
</dbReference>
<dbReference type="PANTHER" id="PTHR47032:SF1">
    <property type="entry name" value="UDP-D-XYLOSE:L-FUCOSE ALPHA-1,3-D-XYLOSYLTRANSFERASE-RELATED"/>
    <property type="match status" value="1"/>
</dbReference>
<dbReference type="Proteomes" id="UP000078348">
    <property type="component" value="Unassembled WGS sequence"/>
</dbReference>
<dbReference type="SUPFAM" id="SSF53448">
    <property type="entry name" value="Nucleotide-diphospho-sugar transferases"/>
    <property type="match status" value="1"/>
</dbReference>
<keyword evidence="4" id="KW-0808">Transferase</keyword>